<evidence type="ECO:0000256" key="2">
    <source>
        <dbReference type="SAM" id="MobiDB-lite"/>
    </source>
</evidence>
<feature type="domain" description="Zn(2)-C6 fungal-type" evidence="3">
    <location>
        <begin position="10"/>
        <end position="38"/>
    </location>
</feature>
<dbReference type="Proteomes" id="UP000749293">
    <property type="component" value="Unassembled WGS sequence"/>
</dbReference>
<protein>
    <submittedName>
        <fullName evidence="4">Fungal Zn(2)-Cys(6) binuclear cluster domain</fullName>
    </submittedName>
</protein>
<dbReference type="SUPFAM" id="SSF57701">
    <property type="entry name" value="Zn2/Cys6 DNA-binding domain"/>
    <property type="match status" value="1"/>
</dbReference>
<name>A0A9P4YWW3_9HYPO</name>
<dbReference type="SMART" id="SM00066">
    <property type="entry name" value="GAL4"/>
    <property type="match status" value="1"/>
</dbReference>
<evidence type="ECO:0000313" key="4">
    <source>
        <dbReference type="EMBL" id="KAF4123292.1"/>
    </source>
</evidence>
<dbReference type="GeneID" id="55973067"/>
<dbReference type="PROSITE" id="PS50048">
    <property type="entry name" value="ZN2_CY6_FUNGAL_2"/>
    <property type="match status" value="1"/>
</dbReference>
<dbReference type="GO" id="GO:0008270">
    <property type="term" value="F:zinc ion binding"/>
    <property type="evidence" value="ECO:0007669"/>
    <property type="project" value="InterPro"/>
</dbReference>
<dbReference type="EMBL" id="JAANYQ010000007">
    <property type="protein sequence ID" value="KAF4123292.1"/>
    <property type="molecule type" value="Genomic_DNA"/>
</dbReference>
<dbReference type="PANTHER" id="PTHR38791:SF5">
    <property type="entry name" value="TRANSCRIPTION FACTOR DBAG-RELATED"/>
    <property type="match status" value="1"/>
</dbReference>
<keyword evidence="5" id="KW-1185">Reference proteome</keyword>
<dbReference type="GO" id="GO:0000981">
    <property type="term" value="F:DNA-binding transcription factor activity, RNA polymerase II-specific"/>
    <property type="evidence" value="ECO:0007669"/>
    <property type="project" value="InterPro"/>
</dbReference>
<feature type="region of interest" description="Disordered" evidence="2">
    <location>
        <begin position="63"/>
        <end position="87"/>
    </location>
</feature>
<dbReference type="PANTHER" id="PTHR38791">
    <property type="entry name" value="ZN(II)2CYS6 TRANSCRIPTION FACTOR (EUROFUNG)-RELATED-RELATED"/>
    <property type="match status" value="1"/>
</dbReference>
<dbReference type="Pfam" id="PF00172">
    <property type="entry name" value="Zn_clus"/>
    <property type="match status" value="1"/>
</dbReference>
<feature type="compositionally biased region" description="Polar residues" evidence="2">
    <location>
        <begin position="69"/>
        <end position="87"/>
    </location>
</feature>
<evidence type="ECO:0000259" key="3">
    <source>
        <dbReference type="PROSITE" id="PS50048"/>
    </source>
</evidence>
<evidence type="ECO:0000313" key="5">
    <source>
        <dbReference type="Proteomes" id="UP000749293"/>
    </source>
</evidence>
<organism evidence="4 5">
    <name type="scientific">Geosmithia morbida</name>
    <dbReference type="NCBI Taxonomy" id="1094350"/>
    <lineage>
        <taxon>Eukaryota</taxon>
        <taxon>Fungi</taxon>
        <taxon>Dikarya</taxon>
        <taxon>Ascomycota</taxon>
        <taxon>Pezizomycotina</taxon>
        <taxon>Sordariomycetes</taxon>
        <taxon>Hypocreomycetidae</taxon>
        <taxon>Hypocreales</taxon>
        <taxon>Bionectriaceae</taxon>
        <taxon>Geosmithia</taxon>
    </lineage>
</organism>
<dbReference type="InterPro" id="IPR036864">
    <property type="entry name" value="Zn2-C6_fun-type_DNA-bd_sf"/>
</dbReference>
<accession>A0A9P4YWW3</accession>
<dbReference type="Gene3D" id="4.10.240.10">
    <property type="entry name" value="Zn(2)-C6 fungal-type DNA-binding domain"/>
    <property type="match status" value="1"/>
</dbReference>
<comment type="caution">
    <text evidence="4">The sequence shown here is derived from an EMBL/GenBank/DDBJ whole genome shotgun (WGS) entry which is preliminary data.</text>
</comment>
<dbReference type="RefSeq" id="XP_035321944.1">
    <property type="nucleotide sequence ID" value="XM_035468810.1"/>
</dbReference>
<keyword evidence="1" id="KW-0539">Nucleus</keyword>
<gene>
    <name evidence="4" type="ORF">GMORB2_6844</name>
</gene>
<dbReference type="PROSITE" id="PS00463">
    <property type="entry name" value="ZN2_CY6_FUNGAL_1"/>
    <property type="match status" value="1"/>
</dbReference>
<dbReference type="AlphaFoldDB" id="A0A9P4YWW3"/>
<dbReference type="OrthoDB" id="5280547at2759"/>
<sequence>MIYCGKTSQGCEQCRTHRIKCDRKTPDCSQCVRVSKECPGYRDQFAILFRDESSKVMQRAHSQWGVERISSSPSSGKPTNDMQASRK</sequence>
<dbReference type="CDD" id="cd00067">
    <property type="entry name" value="GAL4"/>
    <property type="match status" value="1"/>
</dbReference>
<reference evidence="4" key="1">
    <citation type="submission" date="2020-03" db="EMBL/GenBank/DDBJ databases">
        <title>Site-based positive gene gene selection in Geosmithia morbida across the United States reveals a broad range of putative effectors and factors for local host and environmental adapation.</title>
        <authorList>
            <person name="Onufrak A."/>
            <person name="Murdoch R.W."/>
            <person name="Gazis R."/>
            <person name="Huff M."/>
            <person name="Staton M."/>
            <person name="Klingeman W."/>
            <person name="Hadziabdic D."/>
        </authorList>
    </citation>
    <scope>NUCLEOTIDE SEQUENCE</scope>
    <source>
        <strain evidence="4">1262</strain>
    </source>
</reference>
<evidence type="ECO:0000256" key="1">
    <source>
        <dbReference type="ARBA" id="ARBA00023242"/>
    </source>
</evidence>
<proteinExistence type="predicted"/>
<dbReference type="InterPro" id="IPR053175">
    <property type="entry name" value="DHMBA_Reg_Transcription_Factor"/>
</dbReference>
<dbReference type="InterPro" id="IPR001138">
    <property type="entry name" value="Zn2Cys6_DnaBD"/>
</dbReference>